<reference evidence="6" key="1">
    <citation type="submission" date="2023-07" db="EMBL/GenBank/DDBJ databases">
        <title>Genomic Encyclopedia of Type Strains, Phase IV (KMG-IV): sequencing the most valuable type-strain genomes for metagenomic binning, comparative biology and taxonomic classification.</title>
        <authorList>
            <person name="Goeker M."/>
        </authorList>
    </citation>
    <scope>NUCLEOTIDE SEQUENCE</scope>
    <source>
        <strain evidence="6">DSM 23947</strain>
    </source>
</reference>
<keyword evidence="1" id="KW-0973">c-di-GMP</keyword>
<evidence type="ECO:0000256" key="1">
    <source>
        <dbReference type="ARBA" id="ARBA00022636"/>
    </source>
</evidence>
<evidence type="ECO:0000256" key="3">
    <source>
        <dbReference type="ARBA" id="ARBA00023143"/>
    </source>
</evidence>
<dbReference type="Pfam" id="PF12945">
    <property type="entry name" value="PilZNR"/>
    <property type="match status" value="1"/>
</dbReference>
<keyword evidence="6" id="KW-0282">Flagellum</keyword>
<proteinExistence type="predicted"/>
<keyword evidence="6" id="KW-0969">Cilium</keyword>
<sequence length="217" mass="24838">MLKIGMTLTLEPVEMTDSKEQFKCKVVEMEESKLFITYPINVVTNKTSFLLDGMQLKASFIGGRSAVFMFETEVIDRVKKKIPMLVLQDPGPSLYIRIQRRRFVRVMTGMDISATFASIPTFTTCTEDVSAGGMAILIPEHIHLEQGMDGEFLMVVPMQSGEYHYIKVRGKVIRIWEDLKRNIASIEFIELSSTIQQTLLRFCFQRQLALRKKGLTE</sequence>
<dbReference type="InterPro" id="IPR012349">
    <property type="entry name" value="Split_barrel_FMN-bd"/>
</dbReference>
<keyword evidence="6" id="KW-0966">Cell projection</keyword>
<dbReference type="GO" id="GO:0035438">
    <property type="term" value="F:cyclic-di-GMP binding"/>
    <property type="evidence" value="ECO:0007669"/>
    <property type="project" value="InterPro"/>
</dbReference>
<dbReference type="AlphaFoldDB" id="A0AAJ1SVP9"/>
<dbReference type="RefSeq" id="WP_307255703.1">
    <property type="nucleotide sequence ID" value="NZ_JAUSUC010000001.1"/>
</dbReference>
<dbReference type="SUPFAM" id="SSF141371">
    <property type="entry name" value="PilZ domain-like"/>
    <property type="match status" value="1"/>
</dbReference>
<dbReference type="Gene3D" id="2.40.10.220">
    <property type="entry name" value="predicted glycosyltransferase like domains"/>
    <property type="match status" value="1"/>
</dbReference>
<gene>
    <name evidence="6" type="ORF">J2S13_000109</name>
</gene>
<protein>
    <submittedName>
        <fullName evidence="6">C-di-GMP-binding flagellar brake protein YcgR</fullName>
    </submittedName>
</protein>
<dbReference type="InterPro" id="IPR009875">
    <property type="entry name" value="PilZ_domain"/>
</dbReference>
<keyword evidence="7" id="KW-1185">Reference proteome</keyword>
<feature type="domain" description="Type III secretion system flagellar brake protein YcgR PilZN" evidence="5">
    <location>
        <begin position="3"/>
        <end position="90"/>
    </location>
</feature>
<dbReference type="Proteomes" id="UP001237207">
    <property type="component" value="Unassembled WGS sequence"/>
</dbReference>
<evidence type="ECO:0000313" key="7">
    <source>
        <dbReference type="Proteomes" id="UP001237207"/>
    </source>
</evidence>
<evidence type="ECO:0000259" key="5">
    <source>
        <dbReference type="Pfam" id="PF12945"/>
    </source>
</evidence>
<comment type="caution">
    <text evidence="6">The sequence shown here is derived from an EMBL/GenBank/DDBJ whole genome shotgun (WGS) entry which is preliminary data.</text>
</comment>
<accession>A0AAJ1SVP9</accession>
<dbReference type="Gene3D" id="2.30.110.10">
    <property type="entry name" value="Electron Transport, Fmn-binding Protein, Chain A"/>
    <property type="match status" value="1"/>
</dbReference>
<organism evidence="6 7">
    <name type="scientific">Oikeobacillus pervagus</name>
    <dbReference type="NCBI Taxonomy" id="1325931"/>
    <lineage>
        <taxon>Bacteria</taxon>
        <taxon>Bacillati</taxon>
        <taxon>Bacillota</taxon>
        <taxon>Bacilli</taxon>
        <taxon>Bacillales</taxon>
        <taxon>Bacillaceae</taxon>
        <taxon>Oikeobacillus</taxon>
    </lineage>
</organism>
<dbReference type="Pfam" id="PF07238">
    <property type="entry name" value="PilZ"/>
    <property type="match status" value="1"/>
</dbReference>
<dbReference type="EMBL" id="JAUSUC010000001">
    <property type="protein sequence ID" value="MDQ0213715.1"/>
    <property type="molecule type" value="Genomic_DNA"/>
</dbReference>
<feature type="domain" description="PilZ" evidence="4">
    <location>
        <begin position="99"/>
        <end position="205"/>
    </location>
</feature>
<name>A0AAJ1SVP9_9BACI</name>
<dbReference type="InterPro" id="IPR009926">
    <property type="entry name" value="T3SS_YcgR_PilZN"/>
</dbReference>
<evidence type="ECO:0000256" key="2">
    <source>
        <dbReference type="ARBA" id="ARBA00022741"/>
    </source>
</evidence>
<keyword evidence="2" id="KW-0547">Nucleotide-binding</keyword>
<evidence type="ECO:0000259" key="4">
    <source>
        <dbReference type="Pfam" id="PF07238"/>
    </source>
</evidence>
<evidence type="ECO:0000313" key="6">
    <source>
        <dbReference type="EMBL" id="MDQ0213715.1"/>
    </source>
</evidence>
<keyword evidence="3" id="KW-0975">Bacterial flagellum</keyword>